<dbReference type="Gene3D" id="1.10.238.10">
    <property type="entry name" value="EF-hand"/>
    <property type="match status" value="2"/>
</dbReference>
<dbReference type="Proteomes" id="UP001652625">
    <property type="component" value="Chromosome 04"/>
</dbReference>
<sequence length="210" mass="24245">MTFYNDGTSLTDASAYSSLNQKHDKKEKAFYDDDPPMTFKEEVESYFKLIDDNGDGIITPLEMHHAMKFLRKDRTMSDALEITQEIDNEGVGGIKLEKFESVMRDVIKGNTTDDDLRDVFDFLDYDGDGLVSTLDLQLVYRELGENITPEEALFVMRKCDSNDDGLFDFPEFLIYCQTFIENYQKERLFDILINKDSEEDEAQPFYGGFG</sequence>
<accession>A0ABM4BSV8</accession>
<dbReference type="SMART" id="SM00054">
    <property type="entry name" value="EFh"/>
    <property type="match status" value="3"/>
</dbReference>
<dbReference type="InterPro" id="IPR011992">
    <property type="entry name" value="EF-hand-dom_pair"/>
</dbReference>
<evidence type="ECO:0000256" key="4">
    <source>
        <dbReference type="ARBA" id="ARBA00023223"/>
    </source>
</evidence>
<dbReference type="InterPro" id="IPR050230">
    <property type="entry name" value="CALM/Myosin/TropC-like"/>
</dbReference>
<evidence type="ECO:0000256" key="1">
    <source>
        <dbReference type="ARBA" id="ARBA00007828"/>
    </source>
</evidence>
<dbReference type="InterPro" id="IPR002048">
    <property type="entry name" value="EF_hand_dom"/>
</dbReference>
<dbReference type="PROSITE" id="PS00018">
    <property type="entry name" value="EF_HAND_1"/>
    <property type="match status" value="2"/>
</dbReference>
<name>A0ABM4BSV8_HYDVU</name>
<dbReference type="PROSITE" id="PS50222">
    <property type="entry name" value="EF_HAND_2"/>
    <property type="match status" value="3"/>
</dbReference>
<evidence type="ECO:0000313" key="8">
    <source>
        <dbReference type="RefSeq" id="XP_065652236.1"/>
    </source>
</evidence>
<keyword evidence="4" id="KW-0455">Luminescence</keyword>
<evidence type="ECO:0000259" key="6">
    <source>
        <dbReference type="PROSITE" id="PS50222"/>
    </source>
</evidence>
<evidence type="ECO:0000256" key="3">
    <source>
        <dbReference type="ARBA" id="ARBA00022837"/>
    </source>
</evidence>
<proteinExistence type="inferred from homology"/>
<keyword evidence="7" id="KW-1185">Reference proteome</keyword>
<reference evidence="8" key="1">
    <citation type="submission" date="2025-08" db="UniProtKB">
        <authorList>
            <consortium name="RefSeq"/>
        </authorList>
    </citation>
    <scope>IDENTIFICATION</scope>
</reference>
<feature type="domain" description="EF-hand" evidence="6">
    <location>
        <begin position="38"/>
        <end position="73"/>
    </location>
</feature>
<dbReference type="InterPro" id="IPR018247">
    <property type="entry name" value="EF_Hand_1_Ca_BS"/>
</dbReference>
<dbReference type="Pfam" id="PF13202">
    <property type="entry name" value="EF-hand_5"/>
    <property type="match status" value="1"/>
</dbReference>
<keyword evidence="2" id="KW-0677">Repeat</keyword>
<evidence type="ECO:0000256" key="5">
    <source>
        <dbReference type="ARBA" id="ARBA00023262"/>
    </source>
</evidence>
<dbReference type="RefSeq" id="XP_065652236.1">
    <property type="nucleotide sequence ID" value="XM_065796164.1"/>
</dbReference>
<comment type="similarity">
    <text evidence="1">Belongs to the aequorin family.</text>
</comment>
<feature type="domain" description="EF-hand" evidence="6">
    <location>
        <begin position="147"/>
        <end position="182"/>
    </location>
</feature>
<feature type="domain" description="EF-hand" evidence="6">
    <location>
        <begin position="111"/>
        <end position="146"/>
    </location>
</feature>
<gene>
    <name evidence="8" type="primary">LOC100201198</name>
</gene>
<keyword evidence="5" id="KW-0599">Photoprotein</keyword>
<evidence type="ECO:0000256" key="2">
    <source>
        <dbReference type="ARBA" id="ARBA00022737"/>
    </source>
</evidence>
<dbReference type="GeneID" id="100201198"/>
<protein>
    <submittedName>
        <fullName evidence="8">Calmodulin, striated muscle isoform X3</fullName>
    </submittedName>
</protein>
<dbReference type="PANTHER" id="PTHR23048">
    <property type="entry name" value="MYOSIN LIGHT CHAIN 1, 3"/>
    <property type="match status" value="1"/>
</dbReference>
<dbReference type="CDD" id="cd00051">
    <property type="entry name" value="EFh"/>
    <property type="match status" value="1"/>
</dbReference>
<evidence type="ECO:0000313" key="7">
    <source>
        <dbReference type="Proteomes" id="UP001652625"/>
    </source>
</evidence>
<keyword evidence="3" id="KW-0106">Calcium</keyword>
<organism evidence="7 8">
    <name type="scientific">Hydra vulgaris</name>
    <name type="common">Hydra</name>
    <name type="synonym">Hydra attenuata</name>
    <dbReference type="NCBI Taxonomy" id="6087"/>
    <lineage>
        <taxon>Eukaryota</taxon>
        <taxon>Metazoa</taxon>
        <taxon>Cnidaria</taxon>
        <taxon>Hydrozoa</taxon>
        <taxon>Hydroidolina</taxon>
        <taxon>Anthoathecata</taxon>
        <taxon>Aplanulata</taxon>
        <taxon>Hydridae</taxon>
        <taxon>Hydra</taxon>
    </lineage>
</organism>
<dbReference type="Pfam" id="PF13499">
    <property type="entry name" value="EF-hand_7"/>
    <property type="match status" value="1"/>
</dbReference>
<dbReference type="SUPFAM" id="SSF47473">
    <property type="entry name" value="EF-hand"/>
    <property type="match status" value="1"/>
</dbReference>
<dbReference type="PANTHER" id="PTHR23048:SF0">
    <property type="entry name" value="CALMODULIN LIKE 3"/>
    <property type="match status" value="1"/>
</dbReference>